<dbReference type="EMBL" id="CAAALY010247776">
    <property type="protein sequence ID" value="VEL34496.1"/>
    <property type="molecule type" value="Genomic_DNA"/>
</dbReference>
<gene>
    <name evidence="2" type="ORF">PXEA_LOCUS27936</name>
</gene>
<accession>A0A448XEB2</accession>
<organism evidence="2 3">
    <name type="scientific">Protopolystoma xenopodis</name>
    <dbReference type="NCBI Taxonomy" id="117903"/>
    <lineage>
        <taxon>Eukaryota</taxon>
        <taxon>Metazoa</taxon>
        <taxon>Spiralia</taxon>
        <taxon>Lophotrochozoa</taxon>
        <taxon>Platyhelminthes</taxon>
        <taxon>Monogenea</taxon>
        <taxon>Polyopisthocotylea</taxon>
        <taxon>Polystomatidea</taxon>
        <taxon>Polystomatidae</taxon>
        <taxon>Protopolystoma</taxon>
    </lineage>
</organism>
<keyword evidence="3" id="KW-1185">Reference proteome</keyword>
<evidence type="ECO:0000313" key="3">
    <source>
        <dbReference type="Proteomes" id="UP000784294"/>
    </source>
</evidence>
<reference evidence="2" key="1">
    <citation type="submission" date="2018-11" db="EMBL/GenBank/DDBJ databases">
        <authorList>
            <consortium name="Pathogen Informatics"/>
        </authorList>
    </citation>
    <scope>NUCLEOTIDE SEQUENCE</scope>
</reference>
<proteinExistence type="predicted"/>
<protein>
    <submittedName>
        <fullName evidence="2">Uncharacterized protein</fullName>
    </submittedName>
</protein>
<feature type="compositionally biased region" description="Basic and acidic residues" evidence="1">
    <location>
        <begin position="334"/>
        <end position="382"/>
    </location>
</feature>
<dbReference type="Proteomes" id="UP000784294">
    <property type="component" value="Unassembled WGS sequence"/>
</dbReference>
<dbReference type="AlphaFoldDB" id="A0A448XEB2"/>
<name>A0A448XEB2_9PLAT</name>
<sequence>MYGQILEGNGHKKRMSCSCVTRRVNPLRTLALACANAGCCEQMRQPVHNCREDALGKSRNVSFIHSDDVFVSAQHMNSLLGQPIKRWLEKSPPFPSLHLVVSVLTSAHIFARRDCAGRQIGGRGEWTNADYKWRRWKGGVENVKMSRAVIDYVLQRFKAFWYRSCGRQRQSRGEKITNRSAAIGDRYRRTKLLPMTPVERGPARPGTRAGLRQPGHLAASSGRSGRTGLPRGGDWARRHEAPALPPRVRRPNRAVGLTTARPDRGQGSRAAQRPAERLPRQRVDARPAGEKKHCPSPTRSDTVTLVSSLSGLLGSISKMDSSQSQRLTGQTASHRPDGKRAAGRADETSGTRKRVTRTDSHADTESHGRADELRISKKEVMRPDSYANSKAHDRIDGSCGIRDHVIWTDSHADTGSHGQADESSGGQKQVIRKDLQADT</sequence>
<feature type="region of interest" description="Disordered" evidence="1">
    <location>
        <begin position="171"/>
        <end position="303"/>
    </location>
</feature>
<feature type="region of interest" description="Disordered" evidence="1">
    <location>
        <begin position="318"/>
        <end position="439"/>
    </location>
</feature>
<comment type="caution">
    <text evidence="2">The sequence shown here is derived from an EMBL/GenBank/DDBJ whole genome shotgun (WGS) entry which is preliminary data.</text>
</comment>
<feature type="compositionally biased region" description="Basic and acidic residues" evidence="1">
    <location>
        <begin position="274"/>
        <end position="293"/>
    </location>
</feature>
<evidence type="ECO:0000256" key="1">
    <source>
        <dbReference type="SAM" id="MobiDB-lite"/>
    </source>
</evidence>
<feature type="compositionally biased region" description="Polar residues" evidence="1">
    <location>
        <begin position="318"/>
        <end position="333"/>
    </location>
</feature>
<feature type="non-terminal residue" evidence="2">
    <location>
        <position position="439"/>
    </location>
</feature>
<evidence type="ECO:0000313" key="2">
    <source>
        <dbReference type="EMBL" id="VEL34496.1"/>
    </source>
</evidence>
<feature type="compositionally biased region" description="Basic and acidic residues" evidence="1">
    <location>
        <begin position="390"/>
        <end position="414"/>
    </location>
</feature>